<accession>A0ABR4NG30</accession>
<dbReference type="Pfam" id="PF01331">
    <property type="entry name" value="mRNA_cap_enzyme"/>
    <property type="match status" value="1"/>
</dbReference>
<evidence type="ECO:0000256" key="10">
    <source>
        <dbReference type="ARBA" id="ARBA00044624"/>
    </source>
</evidence>
<sequence>MLPPIPGTRVQDPQWLRFLRGHVSELVQMNCRPSKFPGAQPVSFASHHIQELCEENYFVSEKADGVRCLMFTTRLRDGSGETFLIDRKNEYYKLDFGLMQADGSLHVDTLLDGELVFEAETDKQTGEQRQKLFFLFFDALVVDGKSLCDRPYTKRLGYLREFVVKPHLMHERKPEYTRNQPFRMVQKRLEMSYNIATVFEHMRGYKHKTDGVIFTSAVAPYMSGTCPKMLKWKPSEENTVDFKIISIGRGPTGSPEYRLGILESSDRHSDFGVLELDEELKDEWRRDPPLNRIIECRYDPQWPSTWRFSRFRDDKMTANHISTYHSIIQSIEDNVSMEETHIPAP</sequence>
<proteinExistence type="predicted"/>
<dbReference type="PANTHER" id="PTHR10367:SF17">
    <property type="entry name" value="MRNA-CAPPING ENZYME"/>
    <property type="match status" value="1"/>
</dbReference>
<dbReference type="InterPro" id="IPR051029">
    <property type="entry name" value="mRNA_Capping_Enz/RNA_Phosphat"/>
</dbReference>
<reference evidence="13 14" key="1">
    <citation type="submission" date="2023-09" db="EMBL/GenBank/DDBJ databases">
        <title>Pangenome analysis of Batrachochytrium dendrobatidis and related Chytrids.</title>
        <authorList>
            <person name="Yacoub M.N."/>
            <person name="Stajich J.E."/>
            <person name="James T.Y."/>
        </authorList>
    </citation>
    <scope>NUCLEOTIDE SEQUENCE [LARGE SCALE GENOMIC DNA]</scope>
    <source>
        <strain evidence="13 14">JEL0888</strain>
    </source>
</reference>
<comment type="catalytic activity">
    <reaction evidence="10">
        <text>a 5'-end diphospho-ribonucleoside in mRNA + GTP + H(+) = a 5'-end (5'-triphosphoguanosine)-ribonucleoside in mRNA + diphosphate</text>
        <dbReference type="Rhea" id="RHEA:67012"/>
        <dbReference type="Rhea" id="RHEA-COMP:17165"/>
        <dbReference type="Rhea" id="RHEA-COMP:17166"/>
        <dbReference type="ChEBI" id="CHEBI:15378"/>
        <dbReference type="ChEBI" id="CHEBI:33019"/>
        <dbReference type="ChEBI" id="CHEBI:37565"/>
        <dbReference type="ChEBI" id="CHEBI:167616"/>
        <dbReference type="ChEBI" id="CHEBI:167617"/>
        <dbReference type="EC" id="2.7.7.50"/>
    </reaction>
    <physiologicalReaction direction="left-to-right" evidence="10">
        <dbReference type="Rhea" id="RHEA:67013"/>
    </physiologicalReaction>
</comment>
<evidence type="ECO:0000256" key="5">
    <source>
        <dbReference type="ARBA" id="ARBA00022695"/>
    </source>
</evidence>
<evidence type="ECO:0000256" key="8">
    <source>
        <dbReference type="ARBA" id="ARBA00023134"/>
    </source>
</evidence>
<dbReference type="SUPFAM" id="SSF56091">
    <property type="entry name" value="DNA ligase/mRNA capping enzyme, catalytic domain"/>
    <property type="match status" value="1"/>
</dbReference>
<dbReference type="Gene3D" id="2.40.50.140">
    <property type="entry name" value="Nucleic acid-binding proteins"/>
    <property type="match status" value="1"/>
</dbReference>
<dbReference type="Pfam" id="PF03919">
    <property type="entry name" value="mRNA_cap_C"/>
    <property type="match status" value="1"/>
</dbReference>
<comment type="subcellular location">
    <subcellularLocation>
        <location evidence="1">Nucleus</location>
    </subcellularLocation>
</comment>
<dbReference type="InterPro" id="IPR001339">
    <property type="entry name" value="mRNA_cap_enzyme_adenylation"/>
</dbReference>
<dbReference type="SUPFAM" id="SSF50249">
    <property type="entry name" value="Nucleic acid-binding proteins"/>
    <property type="match status" value="1"/>
</dbReference>
<evidence type="ECO:0000256" key="2">
    <source>
        <dbReference type="ARBA" id="ARBA00012475"/>
    </source>
</evidence>
<protein>
    <recommendedName>
        <fullName evidence="2">mRNA guanylyltransferase</fullName>
        <ecNumber evidence="2">2.7.7.50</ecNumber>
    </recommendedName>
</protein>
<dbReference type="Gene3D" id="3.30.470.30">
    <property type="entry name" value="DNA ligase/mRNA capping enzyme"/>
    <property type="match status" value="1"/>
</dbReference>
<evidence type="ECO:0000256" key="1">
    <source>
        <dbReference type="ARBA" id="ARBA00004123"/>
    </source>
</evidence>
<evidence type="ECO:0000313" key="13">
    <source>
        <dbReference type="EMBL" id="KAL2918435.1"/>
    </source>
</evidence>
<dbReference type="EC" id="2.7.7.50" evidence="2"/>
<keyword evidence="8" id="KW-0342">GTP-binding</keyword>
<keyword evidence="6" id="KW-0547">Nucleotide-binding</keyword>
<dbReference type="InterPro" id="IPR012340">
    <property type="entry name" value="NA-bd_OB-fold"/>
</dbReference>
<comment type="caution">
    <text evidence="13">The sequence shown here is derived from an EMBL/GenBank/DDBJ whole genome shotgun (WGS) entry which is preliminary data.</text>
</comment>
<feature type="domain" description="mRNA capping enzyme C-terminal" evidence="12">
    <location>
        <begin position="237"/>
        <end position="339"/>
    </location>
</feature>
<keyword evidence="5" id="KW-0548">Nucleotidyltransferase</keyword>
<dbReference type="EMBL" id="JADGIZ020000006">
    <property type="protein sequence ID" value="KAL2918435.1"/>
    <property type="molecule type" value="Genomic_DNA"/>
</dbReference>
<dbReference type="CDD" id="cd07895">
    <property type="entry name" value="Adenylation_mRNA_capping"/>
    <property type="match status" value="1"/>
</dbReference>
<keyword evidence="14" id="KW-1185">Reference proteome</keyword>
<dbReference type="Proteomes" id="UP001527925">
    <property type="component" value="Unassembled WGS sequence"/>
</dbReference>
<gene>
    <name evidence="13" type="ORF">HK105_201836</name>
</gene>
<evidence type="ECO:0000256" key="7">
    <source>
        <dbReference type="ARBA" id="ARBA00023042"/>
    </source>
</evidence>
<dbReference type="PANTHER" id="PTHR10367">
    <property type="entry name" value="MRNA-CAPPING ENZYME"/>
    <property type="match status" value="1"/>
</dbReference>
<evidence type="ECO:0000259" key="11">
    <source>
        <dbReference type="Pfam" id="PF01331"/>
    </source>
</evidence>
<evidence type="ECO:0000313" key="14">
    <source>
        <dbReference type="Proteomes" id="UP001527925"/>
    </source>
</evidence>
<name>A0ABR4NG30_9FUNG</name>
<keyword evidence="7" id="KW-0506">mRNA capping</keyword>
<dbReference type="InterPro" id="IPR013846">
    <property type="entry name" value="mRNA_cap_enzyme_C"/>
</dbReference>
<keyword evidence="4" id="KW-0808">Transferase</keyword>
<evidence type="ECO:0000256" key="6">
    <source>
        <dbReference type="ARBA" id="ARBA00022741"/>
    </source>
</evidence>
<evidence type="ECO:0000256" key="3">
    <source>
        <dbReference type="ARBA" id="ARBA00022664"/>
    </source>
</evidence>
<feature type="domain" description="mRNA capping enzyme adenylation" evidence="11">
    <location>
        <begin position="40"/>
        <end position="233"/>
    </location>
</feature>
<keyword evidence="3" id="KW-0507">mRNA processing</keyword>
<evidence type="ECO:0000256" key="9">
    <source>
        <dbReference type="ARBA" id="ARBA00023242"/>
    </source>
</evidence>
<evidence type="ECO:0000259" key="12">
    <source>
        <dbReference type="Pfam" id="PF03919"/>
    </source>
</evidence>
<evidence type="ECO:0000256" key="4">
    <source>
        <dbReference type="ARBA" id="ARBA00022679"/>
    </source>
</evidence>
<keyword evidence="9" id="KW-0539">Nucleus</keyword>
<organism evidence="13 14">
    <name type="scientific">Polyrhizophydium stewartii</name>
    <dbReference type="NCBI Taxonomy" id="2732419"/>
    <lineage>
        <taxon>Eukaryota</taxon>
        <taxon>Fungi</taxon>
        <taxon>Fungi incertae sedis</taxon>
        <taxon>Chytridiomycota</taxon>
        <taxon>Chytridiomycota incertae sedis</taxon>
        <taxon>Chytridiomycetes</taxon>
        <taxon>Rhizophydiales</taxon>
        <taxon>Rhizophydiales incertae sedis</taxon>
        <taxon>Polyrhizophydium</taxon>
    </lineage>
</organism>